<accession>A0A6C0K700</accession>
<name>A0A6C0K700_9ZZZZ</name>
<protein>
    <recommendedName>
        <fullName evidence="2">Glycosyltransferase</fullName>
    </recommendedName>
</protein>
<proteinExistence type="predicted"/>
<organism evidence="1">
    <name type="scientific">viral metagenome</name>
    <dbReference type="NCBI Taxonomy" id="1070528"/>
    <lineage>
        <taxon>unclassified sequences</taxon>
        <taxon>metagenomes</taxon>
        <taxon>organismal metagenomes</taxon>
    </lineage>
</organism>
<dbReference type="EMBL" id="MN740810">
    <property type="protein sequence ID" value="QHU12856.1"/>
    <property type="molecule type" value="Genomic_DNA"/>
</dbReference>
<reference evidence="1" key="1">
    <citation type="journal article" date="2020" name="Nature">
        <title>Giant virus diversity and host interactions through global metagenomics.</title>
        <authorList>
            <person name="Schulz F."/>
            <person name="Roux S."/>
            <person name="Paez-Espino D."/>
            <person name="Jungbluth S."/>
            <person name="Walsh D.A."/>
            <person name="Denef V.J."/>
            <person name="McMahon K.D."/>
            <person name="Konstantinidis K.T."/>
            <person name="Eloe-Fadrosh E.A."/>
            <person name="Kyrpides N.C."/>
            <person name="Woyke T."/>
        </authorList>
    </citation>
    <scope>NUCLEOTIDE SEQUENCE</scope>
    <source>
        <strain evidence="1">GVMAG-S-1101172-89</strain>
    </source>
</reference>
<evidence type="ECO:0000313" key="1">
    <source>
        <dbReference type="EMBL" id="QHU12856.1"/>
    </source>
</evidence>
<dbReference type="AlphaFoldDB" id="A0A6C0K700"/>
<evidence type="ECO:0008006" key="2">
    <source>
        <dbReference type="Google" id="ProtNLM"/>
    </source>
</evidence>
<sequence>MSVTKDAYFLSHNGLGDNITSIGAVVFLLQHYRRIYFLCKDKYADNVRLLFATREVTVVSFDANKEHESCSRIINGVDTTNNDIFVSGQHKYYLNSHITHPSILDYEMDDKYELEYPFIREFYRDNHLDTAVYVDYFDIPTTDESSTYYEPLKPYSIVFMHTQASDMTMDLSSVVQKYVNEPNHIIICADKNAYAAEHPNYLLADKYVNRKVAHYIDIIKNAKAIHIINSCFSCIVYPLILGKKISPKEFALYNR</sequence>